<reference evidence="3" key="1">
    <citation type="journal article" date="2019" name="Int. J. Syst. Evol. Microbiol.">
        <title>The Global Catalogue of Microorganisms (GCM) 10K type strain sequencing project: providing services to taxonomists for standard genome sequencing and annotation.</title>
        <authorList>
            <consortium name="The Broad Institute Genomics Platform"/>
            <consortium name="The Broad Institute Genome Sequencing Center for Infectious Disease"/>
            <person name="Wu L."/>
            <person name="Ma J."/>
        </authorList>
    </citation>
    <scope>NUCLEOTIDE SEQUENCE [LARGE SCALE GENOMIC DNA]</scope>
    <source>
        <strain evidence="3">JCM 16546</strain>
    </source>
</reference>
<feature type="domain" description="Beta-lactamase-related" evidence="1">
    <location>
        <begin position="20"/>
        <end position="110"/>
    </location>
</feature>
<comment type="caution">
    <text evidence="2">The sequence shown here is derived from an EMBL/GenBank/DDBJ whole genome shotgun (WGS) entry which is preliminary data.</text>
</comment>
<sequence>MEFLADRAGAVASSQSRLGEYRYSNLGYAILGAAMEAATGKQWFDLVREWVLPTEQFPSVTVAPDANRRALPRLLGFRREPWSISDGVYRAAGGLWSSFEDLAGYAERCMRRGHRSGWFMLRNAVYYHTGQARDTGVCVIIAPEAERFGVAHAMLRGPNATKALLENLMFDNYR</sequence>
<dbReference type="Proteomes" id="UP001410795">
    <property type="component" value="Unassembled WGS sequence"/>
</dbReference>
<dbReference type="Pfam" id="PF00144">
    <property type="entry name" value="Beta-lactamase"/>
    <property type="match status" value="1"/>
</dbReference>
<dbReference type="Gene3D" id="3.40.710.10">
    <property type="entry name" value="DD-peptidase/beta-lactamase superfamily"/>
    <property type="match status" value="1"/>
</dbReference>
<evidence type="ECO:0000313" key="3">
    <source>
        <dbReference type="Proteomes" id="UP001410795"/>
    </source>
</evidence>
<proteinExistence type="predicted"/>
<dbReference type="EMBL" id="BAAAYV010000016">
    <property type="protein sequence ID" value="GAA3664333.1"/>
    <property type="molecule type" value="Genomic_DNA"/>
</dbReference>
<dbReference type="InterPro" id="IPR001466">
    <property type="entry name" value="Beta-lactam-related"/>
</dbReference>
<evidence type="ECO:0000313" key="2">
    <source>
        <dbReference type="EMBL" id="GAA3664333.1"/>
    </source>
</evidence>
<gene>
    <name evidence="2" type="ORF">GCM10022202_27920</name>
</gene>
<keyword evidence="3" id="KW-1185">Reference proteome</keyword>
<dbReference type="InterPro" id="IPR012338">
    <property type="entry name" value="Beta-lactam/transpept-like"/>
</dbReference>
<name>A0ABP7BNI3_9MICO</name>
<accession>A0ABP7BNI3</accession>
<dbReference type="SUPFAM" id="SSF56601">
    <property type="entry name" value="beta-lactamase/transpeptidase-like"/>
    <property type="match status" value="1"/>
</dbReference>
<protein>
    <recommendedName>
        <fullName evidence="1">Beta-lactamase-related domain-containing protein</fullName>
    </recommendedName>
</protein>
<evidence type="ECO:0000259" key="1">
    <source>
        <dbReference type="Pfam" id="PF00144"/>
    </source>
</evidence>
<organism evidence="2 3">
    <name type="scientific">Microbacterium marinilacus</name>
    <dbReference type="NCBI Taxonomy" id="415209"/>
    <lineage>
        <taxon>Bacteria</taxon>
        <taxon>Bacillati</taxon>
        <taxon>Actinomycetota</taxon>
        <taxon>Actinomycetes</taxon>
        <taxon>Micrococcales</taxon>
        <taxon>Microbacteriaceae</taxon>
        <taxon>Microbacterium</taxon>
    </lineage>
</organism>